<organism evidence="1 2">
    <name type="scientific">Rubrivivax gelatinosus</name>
    <name type="common">Rhodocyclus gelatinosus</name>
    <name type="synonym">Rhodopseudomonas gelatinosa</name>
    <dbReference type="NCBI Taxonomy" id="28068"/>
    <lineage>
        <taxon>Bacteria</taxon>
        <taxon>Pseudomonadati</taxon>
        <taxon>Pseudomonadota</taxon>
        <taxon>Betaproteobacteria</taxon>
        <taxon>Burkholderiales</taxon>
        <taxon>Sphaerotilaceae</taxon>
        <taxon>Rubrivivax</taxon>
    </lineage>
</organism>
<name>A0A4R2MLE3_RUBGE</name>
<dbReference type="RefSeq" id="WP_165908373.1">
    <property type="nucleotide sequence ID" value="NZ_CP181386.1"/>
</dbReference>
<sequence length="96" mass="10173">MRWALVPQPAVHIRTFGDDGSAIAYDDRSGDTFLLSALAQELLLRLAEHPAGVLEDLVDELARDLGAAAPGSLASDVQVELLRLSTRGLATLLPAP</sequence>
<dbReference type="GeneID" id="99687233"/>
<accession>A0A4R2MLE3</accession>
<evidence type="ECO:0000313" key="1">
    <source>
        <dbReference type="EMBL" id="TCP05634.1"/>
    </source>
</evidence>
<protein>
    <submittedName>
        <fullName evidence="1">PqqD family protein of HPr-rel-A system</fullName>
    </submittedName>
</protein>
<dbReference type="Proteomes" id="UP000295106">
    <property type="component" value="Unassembled WGS sequence"/>
</dbReference>
<proteinExistence type="predicted"/>
<dbReference type="NCBIfam" id="TIGR04353">
    <property type="entry name" value="PqqD_rel_X"/>
    <property type="match status" value="1"/>
</dbReference>
<dbReference type="EMBL" id="SLXD01000001">
    <property type="protein sequence ID" value="TCP05634.1"/>
    <property type="molecule type" value="Genomic_DNA"/>
</dbReference>
<comment type="caution">
    <text evidence="1">The sequence shown here is derived from an EMBL/GenBank/DDBJ whole genome shotgun (WGS) entry which is preliminary data.</text>
</comment>
<evidence type="ECO:0000313" key="2">
    <source>
        <dbReference type="Proteomes" id="UP000295106"/>
    </source>
</evidence>
<reference evidence="1 2" key="1">
    <citation type="submission" date="2019-03" db="EMBL/GenBank/DDBJ databases">
        <title>Genomic Encyclopedia of Type Strains, Phase IV (KMG-IV): sequencing the most valuable type-strain genomes for metagenomic binning, comparative biology and taxonomic classification.</title>
        <authorList>
            <person name="Goeker M."/>
        </authorList>
    </citation>
    <scope>NUCLEOTIDE SEQUENCE [LARGE SCALE GENOMIC DNA]</scope>
    <source>
        <strain evidence="1 2">DSM 1709</strain>
    </source>
</reference>
<dbReference type="AlphaFoldDB" id="A0A4R2MLE3"/>
<gene>
    <name evidence="1" type="ORF">EV684_101506</name>
</gene>
<dbReference type="InterPro" id="IPR027599">
    <property type="entry name" value="PqqD-rel_X"/>
</dbReference>